<dbReference type="RefSeq" id="WP_007578546.1">
    <property type="nucleotide sequence ID" value="NZ_AGUD01000299.1"/>
</dbReference>
<protein>
    <submittedName>
        <fullName evidence="1">Uncharacterized protein</fullName>
    </submittedName>
</protein>
<evidence type="ECO:0000313" key="2">
    <source>
        <dbReference type="Proteomes" id="UP000005143"/>
    </source>
</evidence>
<dbReference type="Proteomes" id="UP000005143">
    <property type="component" value="Unassembled WGS sequence"/>
</dbReference>
<reference evidence="1 2" key="1">
    <citation type="journal article" date="2013" name="Biodegradation">
        <title>Quantitative proteomic analysis of ibuprofen-degrading Patulibacter sp. strain I11.</title>
        <authorList>
            <person name="Almeida B."/>
            <person name="Kjeldal H."/>
            <person name="Lolas I."/>
            <person name="Knudsen A.D."/>
            <person name="Carvalho G."/>
            <person name="Nielsen K.L."/>
            <person name="Barreto Crespo M.T."/>
            <person name="Stensballe A."/>
            <person name="Nielsen J.L."/>
        </authorList>
    </citation>
    <scope>NUCLEOTIDE SEQUENCE [LARGE SCALE GENOMIC DNA]</scope>
    <source>
        <strain evidence="1 2">I11</strain>
    </source>
</reference>
<gene>
    <name evidence="1" type="ORF">PAI11_40030</name>
</gene>
<dbReference type="AlphaFoldDB" id="H0EAX8"/>
<sequence length="65" mass="6395">MKRRPAETTAAGGGLLAVVAALLGLPVEVVAAIAAVGGALPGVVSWLVDHGGVRGVLRAVWAGRI</sequence>
<accession>H0EAX8</accession>
<name>H0EAX8_9ACTN</name>
<dbReference type="EMBL" id="AGUD01000299">
    <property type="protein sequence ID" value="EHN09196.1"/>
    <property type="molecule type" value="Genomic_DNA"/>
</dbReference>
<comment type="caution">
    <text evidence="1">The sequence shown here is derived from an EMBL/GenBank/DDBJ whole genome shotgun (WGS) entry which is preliminary data.</text>
</comment>
<keyword evidence="2" id="KW-1185">Reference proteome</keyword>
<organism evidence="1 2">
    <name type="scientific">Patulibacter medicamentivorans</name>
    <dbReference type="NCBI Taxonomy" id="1097667"/>
    <lineage>
        <taxon>Bacteria</taxon>
        <taxon>Bacillati</taxon>
        <taxon>Actinomycetota</taxon>
        <taxon>Thermoleophilia</taxon>
        <taxon>Solirubrobacterales</taxon>
        <taxon>Patulibacteraceae</taxon>
        <taxon>Patulibacter</taxon>
    </lineage>
</organism>
<evidence type="ECO:0000313" key="1">
    <source>
        <dbReference type="EMBL" id="EHN09196.1"/>
    </source>
</evidence>
<proteinExistence type="predicted"/>